<dbReference type="GO" id="GO:0009265">
    <property type="term" value="P:2'-deoxyribonucleotide biosynthetic process"/>
    <property type="evidence" value="ECO:0007669"/>
    <property type="project" value="TreeGrafter"/>
</dbReference>
<dbReference type="EMBL" id="QZAA01000216">
    <property type="protein sequence ID" value="RQD74125.1"/>
    <property type="molecule type" value="Genomic_DNA"/>
</dbReference>
<feature type="domain" description="ATP-cone" evidence="7">
    <location>
        <begin position="3"/>
        <end position="95"/>
    </location>
</feature>
<gene>
    <name evidence="8" type="primary">nrdD</name>
    <name evidence="8" type="ORF">D5R97_08275</name>
</gene>
<dbReference type="SMART" id="SM00305">
    <property type="entry name" value="HintC"/>
    <property type="match status" value="1"/>
</dbReference>
<feature type="domain" description="DOD-type homing endonuclease" evidence="6">
    <location>
        <begin position="402"/>
        <end position="533"/>
    </location>
</feature>
<dbReference type="SUPFAM" id="SSF51998">
    <property type="entry name" value="PFL-like glycyl radical enzymes"/>
    <property type="match status" value="1"/>
</dbReference>
<dbReference type="SUPFAM" id="SSF55608">
    <property type="entry name" value="Homing endonucleases"/>
    <property type="match status" value="1"/>
</dbReference>
<dbReference type="InterPro" id="IPR006142">
    <property type="entry name" value="INTEIN"/>
</dbReference>
<evidence type="ECO:0000256" key="4">
    <source>
        <dbReference type="ARBA" id="ARBA00023000"/>
    </source>
</evidence>
<dbReference type="InterPro" id="IPR004860">
    <property type="entry name" value="LAGLIDADG_dom"/>
</dbReference>
<dbReference type="Pfam" id="PF14528">
    <property type="entry name" value="LAGLIDADG_3"/>
    <property type="match status" value="1"/>
</dbReference>
<dbReference type="Gene3D" id="3.10.28.10">
    <property type="entry name" value="Homing endonucleases"/>
    <property type="match status" value="1"/>
</dbReference>
<evidence type="ECO:0000259" key="7">
    <source>
        <dbReference type="PROSITE" id="PS51161"/>
    </source>
</evidence>
<dbReference type="PROSITE" id="PS51161">
    <property type="entry name" value="ATP_CONE"/>
    <property type="match status" value="1"/>
</dbReference>
<organism evidence="8 9">
    <name type="scientific">Candidatus Syntrophonatronum acetioxidans</name>
    <dbReference type="NCBI Taxonomy" id="1795816"/>
    <lineage>
        <taxon>Bacteria</taxon>
        <taxon>Bacillati</taxon>
        <taxon>Bacillota</taxon>
        <taxon>Clostridia</taxon>
        <taxon>Eubacteriales</taxon>
        <taxon>Syntrophomonadaceae</taxon>
        <taxon>Candidatus Syntrophonatronum</taxon>
    </lineage>
</organism>
<dbReference type="GO" id="GO:0005524">
    <property type="term" value="F:ATP binding"/>
    <property type="evidence" value="ECO:0007669"/>
    <property type="project" value="UniProtKB-UniRule"/>
</dbReference>
<evidence type="ECO:0000256" key="3">
    <source>
        <dbReference type="ARBA" id="ARBA00022840"/>
    </source>
</evidence>
<name>A0A424YBB9_9FIRM</name>
<keyword evidence="1 5" id="KW-0547">Nucleotide-binding</keyword>
<dbReference type="NCBIfam" id="TIGR01443">
    <property type="entry name" value="intein_Cterm"/>
    <property type="match status" value="1"/>
</dbReference>
<dbReference type="NCBIfam" id="TIGR01445">
    <property type="entry name" value="intein_Nterm"/>
    <property type="match status" value="1"/>
</dbReference>
<dbReference type="GO" id="GO:0008998">
    <property type="term" value="F:ribonucleoside-triphosphate reductase (thioredoxin) activity"/>
    <property type="evidence" value="ECO:0007669"/>
    <property type="project" value="UniProtKB-EC"/>
</dbReference>
<dbReference type="Pfam" id="PF03477">
    <property type="entry name" value="ATP-cone"/>
    <property type="match status" value="1"/>
</dbReference>
<dbReference type="Gene3D" id="3.20.70.20">
    <property type="match status" value="2"/>
</dbReference>
<dbReference type="InterPro" id="IPR006141">
    <property type="entry name" value="Intein_N"/>
</dbReference>
<evidence type="ECO:0000259" key="6">
    <source>
        <dbReference type="PROSITE" id="PS50819"/>
    </source>
</evidence>
<dbReference type="GO" id="GO:0004519">
    <property type="term" value="F:endonuclease activity"/>
    <property type="evidence" value="ECO:0007669"/>
    <property type="project" value="InterPro"/>
</dbReference>
<dbReference type="GO" id="GO:0004748">
    <property type="term" value="F:ribonucleoside-diphosphate reductase activity, thioredoxin disulfide as acceptor"/>
    <property type="evidence" value="ECO:0007669"/>
    <property type="project" value="TreeGrafter"/>
</dbReference>
<protein>
    <submittedName>
        <fullName evidence="8">Anaerobic ribonucleoside-triphosphate reductase</fullName>
        <ecNumber evidence="8">1.17.4.2</ecNumber>
    </submittedName>
</protein>
<dbReference type="PROSITE" id="PS50818">
    <property type="entry name" value="INTEIN_C_TER"/>
    <property type="match status" value="1"/>
</dbReference>
<dbReference type="InterPro" id="IPR004042">
    <property type="entry name" value="Intein_endonuc_central"/>
</dbReference>
<dbReference type="Proteomes" id="UP000285138">
    <property type="component" value="Unassembled WGS sequence"/>
</dbReference>
<dbReference type="PRINTS" id="PR00379">
    <property type="entry name" value="INTEIN"/>
</dbReference>
<proteinExistence type="predicted"/>
<dbReference type="GO" id="GO:0031250">
    <property type="term" value="C:anaerobic ribonucleoside-triphosphate reductase complex"/>
    <property type="evidence" value="ECO:0007669"/>
    <property type="project" value="TreeGrafter"/>
</dbReference>
<dbReference type="InterPro" id="IPR012833">
    <property type="entry name" value="NrdD"/>
</dbReference>
<keyword evidence="8" id="KW-0560">Oxidoreductase</keyword>
<evidence type="ECO:0000313" key="8">
    <source>
        <dbReference type="EMBL" id="RQD74125.1"/>
    </source>
</evidence>
<dbReference type="Pfam" id="PF13597">
    <property type="entry name" value="NRDD"/>
    <property type="match status" value="2"/>
</dbReference>
<dbReference type="AlphaFoldDB" id="A0A424YBB9"/>
<comment type="caution">
    <text evidence="8">The sequence shown here is derived from an EMBL/GenBank/DDBJ whole genome shotgun (WGS) entry which is preliminary data.</text>
</comment>
<dbReference type="PANTHER" id="PTHR21075">
    <property type="entry name" value="ANAEROBIC RIBONUCLEOSIDE-TRIPHOSPHATE REDUCTASE"/>
    <property type="match status" value="1"/>
</dbReference>
<dbReference type="GO" id="GO:0006260">
    <property type="term" value="P:DNA replication"/>
    <property type="evidence" value="ECO:0007669"/>
    <property type="project" value="InterPro"/>
</dbReference>
<dbReference type="SUPFAM" id="SSF51294">
    <property type="entry name" value="Hedgehog/intein (Hint) domain"/>
    <property type="match status" value="1"/>
</dbReference>
<dbReference type="InterPro" id="IPR030934">
    <property type="entry name" value="Intein_C"/>
</dbReference>
<keyword evidence="2" id="KW-0068">Autocatalytic cleavage</keyword>
<dbReference type="InterPro" id="IPR003586">
    <property type="entry name" value="Hint_dom_C"/>
</dbReference>
<dbReference type="InterPro" id="IPR005144">
    <property type="entry name" value="ATP-cone_dom"/>
</dbReference>
<keyword evidence="4" id="KW-0651">Protein splicing</keyword>
<sequence length="1199" mass="136755">MFTEIRKRDGRIASFDEQKITEAIFKAAKAVGGEDRNIAQSLTNQVVNYLISNNGEMIPSVEEIQDGVEKILIENGHARTAKAYILYRDRRTRMREGKTELMDAVKEILVETSRENANINNSPSAKMLQIAMAASKKYYLTNLLPEDMGEAHEQGYFHIHDLDYYAKTLNCLQIDLKKLFQQGFHTGNGWIRPPQRIYSAAALSAIILQSNQNDMYGGQSFPHFDRDLGEVIRGFKHQPDEEETYQAMEGFIYNLNTMHSLRGRERIWVYDKKKKDFSTRSMEDLNDDFEEGRYQAFSLNYETGKTELKNITATIKHKNVNKLYTVRLKSGQKVTVTDNHSIMTMNDQGEINTAVPSHLERALVPRQLNLEKGKIVFDLTSYPPSSKYNMDTLELTPALAKLMGTYAAEGSVDDSTLYLALFDKEREEEIIGLLKEINPDFTVRLRMVKGKSRDLACNVGQQFAAFLGDKCGRGPSNKRVPGEIFLGEDKLVNSFLDGYLSGDGYEGTNRAPATSVSKELRDGIQLLFMKLGKPVSIREANSQSQFAATREKYLVAGGGHYCQDFYLSSYQRGRLEYRAHKEQTAYDYEFLRPLMEEVYGAHGENAKYFPLKPDYLQEIIEDLTSRILEKEEQESLNNLTRKEFWMDQLVDILPRVKTTERYHLIKKLNKEELPPFCKQLPVFYPNREMLSRFFLSETVNDKRGSRIDNNCPGPGLVMDWAKRILLQNKKMVSLLKTLCRSLQVWPLKVAQLIDEPHEEYVYDISVADNENFLTAEGIFVHNSRAGAQVPFSSINFGTDTTPEGRMVTRALLEAYEGGLGRGENPVFPNLVFRVKEGVNFNPREPNYDLFQLALRVASHRLNPAFSFMDSSFNKKYGDEISYMGCRTRTIANRHGSEISAGRGNIASVSLNLPRLALLGRGEEGFFKELDKLLNLAVRQLLHRFEILSELTEKDLPFLIGERLYMDSEKLEPCEPIREVIKHGTLSIGFIGLAEALMLLVGSHHGETAEAQELGLKIVEHMWKKTQQFNDEYDLNFALYATPAEGLSGRFLKIDRNLFGSLPGVTDKEYYTNSYHLPVNYLTSLYQKIKVEGQYHTYCNGGHISYVELPSPPKNNEEVVESIIRYMAECNVGYGGINYPVDECNECNFSGIISQNCPQCQGENIRRIRRITGYLSTETRFNSAKKAELRDRKSHINDCC</sequence>
<dbReference type="PROSITE" id="PS50819">
    <property type="entry name" value="INTEIN_ENDONUCLEASE"/>
    <property type="match status" value="1"/>
</dbReference>
<reference evidence="8 9" key="1">
    <citation type="submission" date="2018-08" db="EMBL/GenBank/DDBJ databases">
        <title>The metabolism and importance of syntrophic acetate oxidation coupled to methane or sulfide production in haloalkaline environments.</title>
        <authorList>
            <person name="Timmers P.H.A."/>
            <person name="Vavourakis C.D."/>
            <person name="Sorokin D.Y."/>
            <person name="Sinninghe Damste J.S."/>
            <person name="Muyzer G."/>
            <person name="Stams A.J.M."/>
            <person name="Plugge C.M."/>
        </authorList>
    </citation>
    <scope>NUCLEOTIDE SEQUENCE [LARGE SCALE GENOMIC DNA]</scope>
    <source>
        <strain evidence="8">MSAO_Bac1</strain>
    </source>
</reference>
<evidence type="ECO:0000256" key="1">
    <source>
        <dbReference type="ARBA" id="ARBA00022741"/>
    </source>
</evidence>
<dbReference type="InterPro" id="IPR036844">
    <property type="entry name" value="Hint_dom_sf"/>
</dbReference>
<dbReference type="PANTHER" id="PTHR21075:SF0">
    <property type="entry name" value="ANAEROBIC RIBONUCLEOSIDE-TRIPHOSPHATE REDUCTASE"/>
    <property type="match status" value="1"/>
</dbReference>
<dbReference type="EC" id="1.17.4.2" evidence="8"/>
<evidence type="ECO:0000313" key="9">
    <source>
        <dbReference type="Proteomes" id="UP000285138"/>
    </source>
</evidence>
<dbReference type="PROSITE" id="PS50817">
    <property type="entry name" value="INTEIN_N_TER"/>
    <property type="match status" value="1"/>
</dbReference>
<dbReference type="NCBIfam" id="TIGR02487">
    <property type="entry name" value="NrdD"/>
    <property type="match status" value="1"/>
</dbReference>
<dbReference type="InterPro" id="IPR027434">
    <property type="entry name" value="Homing_endonucl"/>
</dbReference>
<accession>A0A424YBB9</accession>
<dbReference type="GO" id="GO:0016539">
    <property type="term" value="P:intein-mediated protein splicing"/>
    <property type="evidence" value="ECO:0007669"/>
    <property type="project" value="InterPro"/>
</dbReference>
<keyword evidence="3 5" id="KW-0067">ATP-binding</keyword>
<dbReference type="CDD" id="cd00081">
    <property type="entry name" value="Hint"/>
    <property type="match status" value="1"/>
</dbReference>
<evidence type="ECO:0000256" key="5">
    <source>
        <dbReference type="PROSITE-ProRule" id="PRU00492"/>
    </source>
</evidence>
<evidence type="ECO:0000256" key="2">
    <source>
        <dbReference type="ARBA" id="ARBA00022813"/>
    </source>
</evidence>